<evidence type="ECO:0000256" key="2">
    <source>
        <dbReference type="ARBA" id="ARBA00022737"/>
    </source>
</evidence>
<dbReference type="InterPro" id="IPR039647">
    <property type="entry name" value="EF_hand_pair_protein_CML-like"/>
</dbReference>
<dbReference type="InterPro" id="IPR002048">
    <property type="entry name" value="EF_hand_dom"/>
</dbReference>
<evidence type="ECO:0000256" key="1">
    <source>
        <dbReference type="ARBA" id="ARBA00022723"/>
    </source>
</evidence>
<protein>
    <submittedName>
        <fullName evidence="6">Calmodulin and related proteins (EF-Hand superfamily)</fullName>
    </submittedName>
</protein>
<feature type="domain" description="EF-hand" evidence="5">
    <location>
        <begin position="148"/>
        <end position="183"/>
    </location>
</feature>
<evidence type="ECO:0000256" key="4">
    <source>
        <dbReference type="SAM" id="MobiDB-lite"/>
    </source>
</evidence>
<dbReference type="InterPro" id="IPR018247">
    <property type="entry name" value="EF_Hand_1_Ca_BS"/>
</dbReference>
<dbReference type="FunFam" id="1.10.238.10:FF:000003">
    <property type="entry name" value="Calmodulin A"/>
    <property type="match status" value="1"/>
</dbReference>
<comment type="caution">
    <text evidence="6">The sequence shown here is derived from an EMBL/GenBank/DDBJ whole genome shotgun (WGS) entry which is preliminary data.</text>
</comment>
<gene>
    <name evidence="6" type="ORF">CDL12_03191</name>
</gene>
<evidence type="ECO:0000256" key="3">
    <source>
        <dbReference type="ARBA" id="ARBA00022837"/>
    </source>
</evidence>
<dbReference type="GO" id="GO:0005509">
    <property type="term" value="F:calcium ion binding"/>
    <property type="evidence" value="ECO:0007669"/>
    <property type="project" value="InterPro"/>
</dbReference>
<reference evidence="7" key="1">
    <citation type="journal article" date="2018" name="Gigascience">
        <title>Genome assembly of the Pink Ipe (Handroanthus impetiginosus, Bignoniaceae), a highly valued, ecologically keystone Neotropical timber forest tree.</title>
        <authorList>
            <person name="Silva-Junior O.B."/>
            <person name="Grattapaglia D."/>
            <person name="Novaes E."/>
            <person name="Collevatti R.G."/>
        </authorList>
    </citation>
    <scope>NUCLEOTIDE SEQUENCE [LARGE SCALE GENOMIC DNA]</scope>
    <source>
        <strain evidence="7">cv. UFG-1</strain>
    </source>
</reference>
<keyword evidence="1" id="KW-0479">Metal-binding</keyword>
<evidence type="ECO:0000313" key="7">
    <source>
        <dbReference type="Proteomes" id="UP000231279"/>
    </source>
</evidence>
<feature type="domain" description="EF-hand" evidence="5">
    <location>
        <begin position="186"/>
        <end position="220"/>
    </location>
</feature>
<evidence type="ECO:0000313" key="6">
    <source>
        <dbReference type="EMBL" id="PIN24070.1"/>
    </source>
</evidence>
<accession>A0A2G9I389</accession>
<evidence type="ECO:0000259" key="5">
    <source>
        <dbReference type="PROSITE" id="PS50222"/>
    </source>
</evidence>
<dbReference type="STRING" id="429701.A0A2G9I389"/>
<dbReference type="PROSITE" id="PS50222">
    <property type="entry name" value="EF_HAND_2"/>
    <property type="match status" value="2"/>
</dbReference>
<organism evidence="6 7">
    <name type="scientific">Handroanthus impetiginosus</name>
    <dbReference type="NCBI Taxonomy" id="429701"/>
    <lineage>
        <taxon>Eukaryota</taxon>
        <taxon>Viridiplantae</taxon>
        <taxon>Streptophyta</taxon>
        <taxon>Embryophyta</taxon>
        <taxon>Tracheophyta</taxon>
        <taxon>Spermatophyta</taxon>
        <taxon>Magnoliopsida</taxon>
        <taxon>eudicotyledons</taxon>
        <taxon>Gunneridae</taxon>
        <taxon>Pentapetalae</taxon>
        <taxon>asterids</taxon>
        <taxon>lamiids</taxon>
        <taxon>Lamiales</taxon>
        <taxon>Bignoniaceae</taxon>
        <taxon>Crescentiina</taxon>
        <taxon>Tabebuia alliance</taxon>
        <taxon>Handroanthus</taxon>
    </lineage>
</organism>
<dbReference type="Pfam" id="PF13499">
    <property type="entry name" value="EF-hand_7"/>
    <property type="match status" value="1"/>
</dbReference>
<keyword evidence="7" id="KW-1185">Reference proteome</keyword>
<dbReference type="SMART" id="SM00054">
    <property type="entry name" value="EFh"/>
    <property type="match status" value="2"/>
</dbReference>
<dbReference type="Proteomes" id="UP000231279">
    <property type="component" value="Unassembled WGS sequence"/>
</dbReference>
<keyword evidence="2" id="KW-0677">Repeat</keyword>
<dbReference type="PANTHER" id="PTHR10891">
    <property type="entry name" value="EF-HAND CALCIUM-BINDING DOMAIN CONTAINING PROTEIN"/>
    <property type="match status" value="1"/>
</dbReference>
<dbReference type="Gene3D" id="1.10.238.10">
    <property type="entry name" value="EF-hand"/>
    <property type="match status" value="1"/>
</dbReference>
<dbReference type="CDD" id="cd00051">
    <property type="entry name" value="EFh"/>
    <property type="match status" value="1"/>
</dbReference>
<dbReference type="OrthoDB" id="26525at2759"/>
<feature type="region of interest" description="Disordered" evidence="4">
    <location>
        <begin position="71"/>
        <end position="96"/>
    </location>
</feature>
<dbReference type="AlphaFoldDB" id="A0A2G9I389"/>
<dbReference type="PROSITE" id="PS00018">
    <property type="entry name" value="EF_HAND_1"/>
    <property type="match status" value="2"/>
</dbReference>
<keyword evidence="3" id="KW-0106">Calcium</keyword>
<sequence length="220" mass="24514">MELTLANIISNFLVLGFKSLTWDIENFVSSVHFVLLTIFSTIWESLWTKLMQVLNTSGDESCNKETFGLPNTSGDESCNKETFGEPNTSGDESCNKETLGSEKRISISAGEINLIMSRMGIVGELEDNTGNKSLSEEDFMGLFDEEEPSLEEIKETFGVFDVNKDGFIDASELQRVLCSLGLKEGCILEDCRRMIKAFDCNGDGLIDCKEFVKLMEKCLC</sequence>
<proteinExistence type="predicted"/>
<dbReference type="EMBL" id="NKXS01000465">
    <property type="protein sequence ID" value="PIN24070.1"/>
    <property type="molecule type" value="Genomic_DNA"/>
</dbReference>
<dbReference type="InterPro" id="IPR011992">
    <property type="entry name" value="EF-hand-dom_pair"/>
</dbReference>
<name>A0A2G9I389_9LAMI</name>
<dbReference type="SUPFAM" id="SSF47473">
    <property type="entry name" value="EF-hand"/>
    <property type="match status" value="1"/>
</dbReference>